<reference evidence="4" key="1">
    <citation type="submission" date="2023-11" db="EMBL/GenBank/DDBJ databases">
        <title>Genome assemblies of two species of porcelain crab, Petrolisthes cinctipes and Petrolisthes manimaculis (Anomura: Porcellanidae).</title>
        <authorList>
            <person name="Angst P."/>
        </authorList>
    </citation>
    <scope>NUCLEOTIDE SEQUENCE</scope>
    <source>
        <strain evidence="4">PB745_02</strain>
        <tissue evidence="4">Gill</tissue>
    </source>
</reference>
<feature type="compositionally biased region" description="Low complexity" evidence="1">
    <location>
        <begin position="271"/>
        <end position="316"/>
    </location>
</feature>
<feature type="domain" description="Chitin-binding type-2" evidence="3">
    <location>
        <begin position="217"/>
        <end position="275"/>
    </location>
</feature>
<protein>
    <recommendedName>
        <fullName evidence="3">Chitin-binding type-2 domain-containing protein</fullName>
    </recommendedName>
</protein>
<dbReference type="GO" id="GO:0008061">
    <property type="term" value="F:chitin binding"/>
    <property type="evidence" value="ECO:0007669"/>
    <property type="project" value="InterPro"/>
</dbReference>
<keyword evidence="5" id="KW-1185">Reference proteome</keyword>
<comment type="caution">
    <text evidence="4">The sequence shown here is derived from an EMBL/GenBank/DDBJ whole genome shotgun (WGS) entry which is preliminary data.</text>
</comment>
<dbReference type="Pfam" id="PF01607">
    <property type="entry name" value="CBM_14"/>
    <property type="match status" value="1"/>
</dbReference>
<feature type="chain" id="PRO_5042236607" description="Chitin-binding type-2 domain-containing protein" evidence="2">
    <location>
        <begin position="26"/>
        <end position="326"/>
    </location>
</feature>
<evidence type="ECO:0000313" key="5">
    <source>
        <dbReference type="Proteomes" id="UP001292094"/>
    </source>
</evidence>
<evidence type="ECO:0000259" key="3">
    <source>
        <dbReference type="PROSITE" id="PS50940"/>
    </source>
</evidence>
<dbReference type="EMBL" id="JAWZYT010000951">
    <property type="protein sequence ID" value="KAK4317109.1"/>
    <property type="molecule type" value="Genomic_DNA"/>
</dbReference>
<feature type="signal peptide" evidence="2">
    <location>
        <begin position="1"/>
        <end position="25"/>
    </location>
</feature>
<dbReference type="InterPro" id="IPR002557">
    <property type="entry name" value="Chitin-bd_dom"/>
</dbReference>
<evidence type="ECO:0000256" key="2">
    <source>
        <dbReference type="SAM" id="SignalP"/>
    </source>
</evidence>
<name>A0AAE1PYZ2_9EUCA</name>
<dbReference type="PROSITE" id="PS50940">
    <property type="entry name" value="CHIT_BIND_II"/>
    <property type="match status" value="2"/>
</dbReference>
<dbReference type="SUPFAM" id="SSF57625">
    <property type="entry name" value="Invertebrate chitin-binding proteins"/>
    <property type="match status" value="2"/>
</dbReference>
<dbReference type="GO" id="GO:0005576">
    <property type="term" value="C:extracellular region"/>
    <property type="evidence" value="ECO:0007669"/>
    <property type="project" value="InterPro"/>
</dbReference>
<evidence type="ECO:0000313" key="4">
    <source>
        <dbReference type="EMBL" id="KAK4317109.1"/>
    </source>
</evidence>
<accession>A0AAE1PYZ2</accession>
<dbReference type="Proteomes" id="UP001292094">
    <property type="component" value="Unassembled WGS sequence"/>
</dbReference>
<keyword evidence="2" id="KW-0732">Signal</keyword>
<dbReference type="InterPro" id="IPR036508">
    <property type="entry name" value="Chitin-bd_dom_sf"/>
</dbReference>
<gene>
    <name evidence="4" type="ORF">Pmani_011782</name>
</gene>
<proteinExistence type="predicted"/>
<dbReference type="AlphaFoldDB" id="A0AAE1PYZ2"/>
<organism evidence="4 5">
    <name type="scientific">Petrolisthes manimaculis</name>
    <dbReference type="NCBI Taxonomy" id="1843537"/>
    <lineage>
        <taxon>Eukaryota</taxon>
        <taxon>Metazoa</taxon>
        <taxon>Ecdysozoa</taxon>
        <taxon>Arthropoda</taxon>
        <taxon>Crustacea</taxon>
        <taxon>Multicrustacea</taxon>
        <taxon>Malacostraca</taxon>
        <taxon>Eumalacostraca</taxon>
        <taxon>Eucarida</taxon>
        <taxon>Decapoda</taxon>
        <taxon>Pleocyemata</taxon>
        <taxon>Anomura</taxon>
        <taxon>Galatheoidea</taxon>
        <taxon>Porcellanidae</taxon>
        <taxon>Petrolisthes</taxon>
    </lineage>
</organism>
<sequence>TWGSRWNGVLVVVVVVMFGVSAVKAAIPGPTDPRYPDTIVKPRVTCEKEGSFPHPRNCSWYYRCVDRMNIGYFWTYYFECEPGTVFSDELDQCVHPHLAGPPCSDVPVTEPPKPDPIPCTGVEGTCKTYEVCRPFKQKKLLCEKLVCPLRTPHLQCAEGYFFDMADRMCVKPPQPSTLCGADVTTDITFSEQARLTCSFANTRPYSEFISRLYCDIYTLCNNKIFTGTKELCSNYYECRREGQSWKLELRSCPVGMRFSYSEDRCQAPPSDTNNNTTDTNTNNTTDTNTNTTDTNTNNTDTNHTTDTNTNNTTDTNQPTTPHFHKA</sequence>
<evidence type="ECO:0000256" key="1">
    <source>
        <dbReference type="SAM" id="MobiDB-lite"/>
    </source>
</evidence>
<feature type="domain" description="Chitin-binding type-2" evidence="3">
    <location>
        <begin position="43"/>
        <end position="105"/>
    </location>
</feature>
<dbReference type="SMART" id="SM00494">
    <property type="entry name" value="ChtBD2"/>
    <property type="match status" value="2"/>
</dbReference>
<feature type="region of interest" description="Disordered" evidence="1">
    <location>
        <begin position="263"/>
        <end position="326"/>
    </location>
</feature>
<feature type="non-terminal residue" evidence="4">
    <location>
        <position position="1"/>
    </location>
</feature>
<dbReference type="Gene3D" id="2.170.140.10">
    <property type="entry name" value="Chitin binding domain"/>
    <property type="match status" value="1"/>
</dbReference>